<accession>A0A7L4YTG6</accession>
<keyword evidence="2" id="KW-0813">Transport</keyword>
<gene>
    <name evidence="9" type="ORF">EK0264_17050</name>
</gene>
<evidence type="ECO:0000256" key="2">
    <source>
        <dbReference type="ARBA" id="ARBA00022448"/>
    </source>
</evidence>
<protein>
    <submittedName>
        <fullName evidence="9">MFS transporter</fullName>
    </submittedName>
</protein>
<dbReference type="PANTHER" id="PTHR23517:SF13">
    <property type="entry name" value="MAJOR FACILITATOR SUPERFAMILY MFS_1"/>
    <property type="match status" value="1"/>
</dbReference>
<comment type="subcellular location">
    <subcellularLocation>
        <location evidence="1">Cell membrane</location>
        <topology evidence="1">Multi-pass membrane protein</topology>
    </subcellularLocation>
</comment>
<sequence>MHTHDSTDAAHGRSWLLFIAVAGCMTLATLGANLPSPIYPIYQADFGLSSLMISIAFAAYALALIPALIVAGSLSDAIGRRPVLIGSLIAGALGSVLMCLAGGLSLLVAGRALQGIAVGAASGAAAGALRETHPHADDRHAAQISSAAMVGGGAIGPLLAGFLVEFLPWPRQLSYLVQLGLLVMIAAIILTAYRPVTERAPWRVQLSKVPREILPRFMTATLAAALAWAVTALFMALVPSLMGEAFNIHNAVLTGGMVTVILGASAAMQFIANGWDPHRIQVWGLPAVVVGLILLLIAQGTVSVILLIASALVAGLGQGLVLLGATKTVNLSAPTRIVGSVTSAYFTGVYLGIGVPVMGVGLLAMKIGLVTAVEWFAGFTIAGCAVVLVWLQRRPDARPRQFSA</sequence>
<evidence type="ECO:0000313" key="9">
    <source>
        <dbReference type="EMBL" id="QHC01817.1"/>
    </source>
</evidence>
<evidence type="ECO:0000256" key="5">
    <source>
        <dbReference type="ARBA" id="ARBA00022989"/>
    </source>
</evidence>
<keyword evidence="10" id="KW-1185">Reference proteome</keyword>
<feature type="transmembrane region" description="Helical" evidence="7">
    <location>
        <begin position="248"/>
        <end position="268"/>
    </location>
</feature>
<feature type="transmembrane region" description="Helical" evidence="7">
    <location>
        <begin position="369"/>
        <end position="391"/>
    </location>
</feature>
<feature type="transmembrane region" description="Helical" evidence="7">
    <location>
        <begin position="112"/>
        <end position="129"/>
    </location>
</feature>
<evidence type="ECO:0000256" key="1">
    <source>
        <dbReference type="ARBA" id="ARBA00004651"/>
    </source>
</evidence>
<dbReference type="Pfam" id="PF07690">
    <property type="entry name" value="MFS_1"/>
    <property type="match status" value="1"/>
</dbReference>
<evidence type="ECO:0000313" key="10">
    <source>
        <dbReference type="Proteomes" id="UP000463857"/>
    </source>
</evidence>
<feature type="transmembrane region" description="Helical" evidence="7">
    <location>
        <begin position="141"/>
        <end position="163"/>
    </location>
</feature>
<proteinExistence type="predicted"/>
<keyword evidence="5 7" id="KW-1133">Transmembrane helix</keyword>
<dbReference type="GO" id="GO:0005886">
    <property type="term" value="C:plasma membrane"/>
    <property type="evidence" value="ECO:0007669"/>
    <property type="project" value="UniProtKB-SubCell"/>
</dbReference>
<dbReference type="AlphaFoldDB" id="A0A7L4YTG6"/>
<dbReference type="KEGG" id="eke:EK0264_17050"/>
<feature type="transmembrane region" description="Helical" evidence="7">
    <location>
        <begin position="175"/>
        <end position="196"/>
    </location>
</feature>
<feature type="transmembrane region" description="Helical" evidence="7">
    <location>
        <begin position="15"/>
        <end position="34"/>
    </location>
</feature>
<dbReference type="InterPro" id="IPR036259">
    <property type="entry name" value="MFS_trans_sf"/>
</dbReference>
<dbReference type="InParanoid" id="A0A7L4YTG6"/>
<dbReference type="InterPro" id="IPR020846">
    <property type="entry name" value="MFS_dom"/>
</dbReference>
<feature type="transmembrane region" description="Helical" evidence="7">
    <location>
        <begin position="46"/>
        <end position="71"/>
    </location>
</feature>
<keyword evidence="6 7" id="KW-0472">Membrane</keyword>
<keyword evidence="3" id="KW-1003">Cell membrane</keyword>
<evidence type="ECO:0000256" key="3">
    <source>
        <dbReference type="ARBA" id="ARBA00022475"/>
    </source>
</evidence>
<organism evidence="9 10">
    <name type="scientific">Epidermidibacterium keratini</name>
    <dbReference type="NCBI Taxonomy" id="1891644"/>
    <lineage>
        <taxon>Bacteria</taxon>
        <taxon>Bacillati</taxon>
        <taxon>Actinomycetota</taxon>
        <taxon>Actinomycetes</taxon>
        <taxon>Sporichthyales</taxon>
        <taxon>Sporichthyaceae</taxon>
        <taxon>Epidermidibacterium</taxon>
    </lineage>
</organism>
<dbReference type="EMBL" id="CP047156">
    <property type="protein sequence ID" value="QHC01817.1"/>
    <property type="molecule type" value="Genomic_DNA"/>
</dbReference>
<feature type="transmembrane region" description="Helical" evidence="7">
    <location>
        <begin position="304"/>
        <end position="325"/>
    </location>
</feature>
<feature type="domain" description="Major facilitator superfamily (MFS) profile" evidence="8">
    <location>
        <begin position="15"/>
        <end position="404"/>
    </location>
</feature>
<evidence type="ECO:0000259" key="8">
    <source>
        <dbReference type="PROSITE" id="PS50850"/>
    </source>
</evidence>
<dbReference type="PROSITE" id="PS50850">
    <property type="entry name" value="MFS"/>
    <property type="match status" value="1"/>
</dbReference>
<feature type="transmembrane region" description="Helical" evidence="7">
    <location>
        <begin position="217"/>
        <end position="242"/>
    </location>
</feature>
<name>A0A7L4YTG6_9ACTN</name>
<feature type="transmembrane region" description="Helical" evidence="7">
    <location>
        <begin position="337"/>
        <end position="363"/>
    </location>
</feature>
<evidence type="ECO:0000256" key="7">
    <source>
        <dbReference type="SAM" id="Phobius"/>
    </source>
</evidence>
<dbReference type="GO" id="GO:0022857">
    <property type="term" value="F:transmembrane transporter activity"/>
    <property type="evidence" value="ECO:0007669"/>
    <property type="project" value="InterPro"/>
</dbReference>
<feature type="transmembrane region" description="Helical" evidence="7">
    <location>
        <begin position="280"/>
        <end position="298"/>
    </location>
</feature>
<dbReference type="InterPro" id="IPR011701">
    <property type="entry name" value="MFS"/>
</dbReference>
<reference evidence="9 10" key="1">
    <citation type="journal article" date="2018" name="Int. J. Syst. Evol. Microbiol.">
        <title>Epidermidibacterium keratini gen. nov., sp. nov., a member of the family Sporichthyaceae, isolated from keratin epidermis.</title>
        <authorList>
            <person name="Lee D.G."/>
            <person name="Trujillo M.E."/>
            <person name="Kang S."/>
            <person name="Nam J.J."/>
            <person name="Kim Y.J."/>
        </authorList>
    </citation>
    <scope>NUCLEOTIDE SEQUENCE [LARGE SCALE GENOMIC DNA]</scope>
    <source>
        <strain evidence="9 10">EPI-7</strain>
    </source>
</reference>
<dbReference type="RefSeq" id="WP_159546941.1">
    <property type="nucleotide sequence ID" value="NZ_CP047156.1"/>
</dbReference>
<dbReference type="OrthoDB" id="3177957at2"/>
<feature type="transmembrane region" description="Helical" evidence="7">
    <location>
        <begin position="83"/>
        <end position="106"/>
    </location>
</feature>
<keyword evidence="4 7" id="KW-0812">Transmembrane</keyword>
<dbReference type="PANTHER" id="PTHR23517">
    <property type="entry name" value="RESISTANCE PROTEIN MDTM, PUTATIVE-RELATED-RELATED"/>
    <property type="match status" value="1"/>
</dbReference>
<dbReference type="Gene3D" id="1.20.1250.20">
    <property type="entry name" value="MFS general substrate transporter like domains"/>
    <property type="match status" value="1"/>
</dbReference>
<evidence type="ECO:0000256" key="6">
    <source>
        <dbReference type="ARBA" id="ARBA00023136"/>
    </source>
</evidence>
<dbReference type="Proteomes" id="UP000463857">
    <property type="component" value="Chromosome"/>
</dbReference>
<dbReference type="SUPFAM" id="SSF103473">
    <property type="entry name" value="MFS general substrate transporter"/>
    <property type="match status" value="1"/>
</dbReference>
<dbReference type="InterPro" id="IPR050171">
    <property type="entry name" value="MFS_Transporters"/>
</dbReference>
<evidence type="ECO:0000256" key="4">
    <source>
        <dbReference type="ARBA" id="ARBA00022692"/>
    </source>
</evidence>